<dbReference type="GO" id="GO:0052855">
    <property type="term" value="F:ADP-dependent NAD(P)H-hydrate dehydratase activity"/>
    <property type="evidence" value="ECO:0007669"/>
    <property type="project" value="UniProtKB-UniRule"/>
</dbReference>
<evidence type="ECO:0000256" key="8">
    <source>
        <dbReference type="ARBA" id="ARBA00022857"/>
    </source>
</evidence>
<accession>A0A7W8FXS6</accession>
<keyword evidence="11 18" id="KW-0413">Isomerase</keyword>
<dbReference type="Pfam" id="PF01256">
    <property type="entry name" value="Carb_kinase"/>
    <property type="match status" value="1"/>
</dbReference>
<comment type="catalytic activity">
    <reaction evidence="15 17 19">
        <text>(6S)-NADHX + ADP = AMP + phosphate + NADH + H(+)</text>
        <dbReference type="Rhea" id="RHEA:32223"/>
        <dbReference type="ChEBI" id="CHEBI:15378"/>
        <dbReference type="ChEBI" id="CHEBI:43474"/>
        <dbReference type="ChEBI" id="CHEBI:57945"/>
        <dbReference type="ChEBI" id="CHEBI:64074"/>
        <dbReference type="ChEBI" id="CHEBI:456215"/>
        <dbReference type="ChEBI" id="CHEBI:456216"/>
        <dbReference type="EC" id="4.2.1.136"/>
    </reaction>
</comment>
<feature type="binding site" evidence="18">
    <location>
        <begin position="129"/>
        <end position="135"/>
    </location>
    <ligand>
        <name>(6S)-NADPHX</name>
        <dbReference type="ChEBI" id="CHEBI:64076"/>
    </ligand>
</feature>
<evidence type="ECO:0000313" key="23">
    <source>
        <dbReference type="Proteomes" id="UP000521313"/>
    </source>
</evidence>
<dbReference type="GO" id="GO:0005524">
    <property type="term" value="F:ATP binding"/>
    <property type="evidence" value="ECO:0007669"/>
    <property type="project" value="UniProtKB-UniRule"/>
</dbReference>
<feature type="binding site" evidence="18">
    <location>
        <position position="158"/>
    </location>
    <ligand>
        <name>(6S)-NADPHX</name>
        <dbReference type="ChEBI" id="CHEBI:64076"/>
    </ligand>
</feature>
<dbReference type="GO" id="GO:0046872">
    <property type="term" value="F:metal ion binding"/>
    <property type="evidence" value="ECO:0007669"/>
    <property type="project" value="UniProtKB-UniRule"/>
</dbReference>
<comment type="similarity">
    <text evidence="3 19">In the N-terminal section; belongs to the NnrE/AIBP family.</text>
</comment>
<evidence type="ECO:0000313" key="22">
    <source>
        <dbReference type="EMBL" id="MBB5184646.1"/>
    </source>
</evidence>
<evidence type="ECO:0000256" key="18">
    <source>
        <dbReference type="HAMAP-Rule" id="MF_01966"/>
    </source>
</evidence>
<comment type="cofactor">
    <cofactor evidence="17">
        <name>Mg(2+)</name>
        <dbReference type="ChEBI" id="CHEBI:18420"/>
    </cofactor>
</comment>
<keyword evidence="9 18" id="KW-0630">Potassium</keyword>
<feature type="binding site" evidence="17">
    <location>
        <begin position="414"/>
        <end position="418"/>
    </location>
    <ligand>
        <name>AMP</name>
        <dbReference type="ChEBI" id="CHEBI:456215"/>
    </ligand>
</feature>
<dbReference type="InterPro" id="IPR036652">
    <property type="entry name" value="YjeF_N_dom_sf"/>
</dbReference>
<feature type="domain" description="YjeF N-terminal" evidence="21">
    <location>
        <begin position="11"/>
        <end position="215"/>
    </location>
</feature>
<dbReference type="Gene3D" id="3.40.1190.20">
    <property type="match status" value="1"/>
</dbReference>
<dbReference type="InterPro" id="IPR029056">
    <property type="entry name" value="Ribokinase-like"/>
</dbReference>
<keyword evidence="10 17" id="KW-0520">NAD</keyword>
<comment type="similarity">
    <text evidence="17">Belongs to the NnrD/CARKD family.</text>
</comment>
<comment type="subunit">
    <text evidence="17">Homotetramer.</text>
</comment>
<dbReference type="NCBIfam" id="TIGR00197">
    <property type="entry name" value="yjeF_nterm"/>
    <property type="match status" value="1"/>
</dbReference>
<comment type="similarity">
    <text evidence="4 19">In the C-terminal section; belongs to the NnrD/CARKD family.</text>
</comment>
<feature type="binding site" evidence="17">
    <location>
        <position position="376"/>
    </location>
    <ligand>
        <name>(6S)-NADPHX</name>
        <dbReference type="ChEBI" id="CHEBI:64076"/>
    </ligand>
</feature>
<evidence type="ECO:0000256" key="4">
    <source>
        <dbReference type="ARBA" id="ARBA00009524"/>
    </source>
</evidence>
<dbReference type="Proteomes" id="UP000521313">
    <property type="component" value="Unassembled WGS sequence"/>
</dbReference>
<dbReference type="EC" id="4.2.1.136" evidence="19"/>
<keyword evidence="7 17" id="KW-0067">ATP-binding</keyword>
<feature type="binding site" evidence="18">
    <location>
        <position position="125"/>
    </location>
    <ligand>
        <name>K(+)</name>
        <dbReference type="ChEBI" id="CHEBI:29103"/>
    </ligand>
</feature>
<dbReference type="PANTHER" id="PTHR12592">
    <property type="entry name" value="ATP-DEPENDENT (S)-NAD(P)H-HYDRATE DEHYDRATASE FAMILY MEMBER"/>
    <property type="match status" value="1"/>
</dbReference>
<keyword evidence="5 18" id="KW-0479">Metal-binding</keyword>
<feature type="binding site" evidence="18">
    <location>
        <begin position="59"/>
        <end position="63"/>
    </location>
    <ligand>
        <name>(6S)-NADPHX</name>
        <dbReference type="ChEBI" id="CHEBI:64076"/>
    </ligand>
</feature>
<dbReference type="PROSITE" id="PS51383">
    <property type="entry name" value="YJEF_C_3"/>
    <property type="match status" value="1"/>
</dbReference>
<evidence type="ECO:0000256" key="7">
    <source>
        <dbReference type="ARBA" id="ARBA00022840"/>
    </source>
</evidence>
<comment type="catalytic activity">
    <reaction evidence="16 17 19">
        <text>(6S)-NADPHX + ADP = AMP + phosphate + NADPH + H(+)</text>
        <dbReference type="Rhea" id="RHEA:32235"/>
        <dbReference type="ChEBI" id="CHEBI:15378"/>
        <dbReference type="ChEBI" id="CHEBI:43474"/>
        <dbReference type="ChEBI" id="CHEBI:57783"/>
        <dbReference type="ChEBI" id="CHEBI:64076"/>
        <dbReference type="ChEBI" id="CHEBI:456215"/>
        <dbReference type="ChEBI" id="CHEBI:456216"/>
        <dbReference type="EC" id="4.2.1.136"/>
    </reaction>
</comment>
<evidence type="ECO:0000256" key="19">
    <source>
        <dbReference type="PIRNR" id="PIRNR017184"/>
    </source>
</evidence>
<dbReference type="GO" id="GO:0046496">
    <property type="term" value="P:nicotinamide nucleotide metabolic process"/>
    <property type="evidence" value="ECO:0007669"/>
    <property type="project" value="UniProtKB-UniRule"/>
</dbReference>
<dbReference type="GO" id="GO:0052856">
    <property type="term" value="F:NAD(P)HX epimerase activity"/>
    <property type="evidence" value="ECO:0007669"/>
    <property type="project" value="UniProtKB-UniRule"/>
</dbReference>
<organism evidence="22 23">
    <name type="scientific">Faecalicoccus acidiformans</name>
    <dbReference type="NCBI Taxonomy" id="915173"/>
    <lineage>
        <taxon>Bacteria</taxon>
        <taxon>Bacillati</taxon>
        <taxon>Bacillota</taxon>
        <taxon>Erysipelotrichia</taxon>
        <taxon>Erysipelotrichales</taxon>
        <taxon>Erysipelotrichaceae</taxon>
        <taxon>Faecalicoccus</taxon>
    </lineage>
</organism>
<keyword evidence="8 17" id="KW-0521">NADP</keyword>
<evidence type="ECO:0000256" key="9">
    <source>
        <dbReference type="ARBA" id="ARBA00022958"/>
    </source>
</evidence>
<feature type="binding site" evidence="18">
    <location>
        <position position="60"/>
    </location>
    <ligand>
        <name>K(+)</name>
        <dbReference type="ChEBI" id="CHEBI:29103"/>
    </ligand>
</feature>
<dbReference type="PANTHER" id="PTHR12592:SF0">
    <property type="entry name" value="ATP-DEPENDENT (S)-NAD(P)H-HYDRATE DEHYDRATASE"/>
    <property type="match status" value="1"/>
</dbReference>
<evidence type="ECO:0000256" key="11">
    <source>
        <dbReference type="ARBA" id="ARBA00023235"/>
    </source>
</evidence>
<dbReference type="HAMAP" id="MF_01965">
    <property type="entry name" value="NADHX_dehydratase"/>
    <property type="match status" value="1"/>
</dbReference>
<feature type="binding site" evidence="17">
    <location>
        <position position="257"/>
    </location>
    <ligand>
        <name>(6S)-NADPHX</name>
        <dbReference type="ChEBI" id="CHEBI:64076"/>
    </ligand>
</feature>
<feature type="binding site" evidence="17">
    <location>
        <position position="327"/>
    </location>
    <ligand>
        <name>(6S)-NADPHX</name>
        <dbReference type="ChEBI" id="CHEBI:64076"/>
    </ligand>
</feature>
<dbReference type="GO" id="GO:0110051">
    <property type="term" value="P:metabolite repair"/>
    <property type="evidence" value="ECO:0007669"/>
    <property type="project" value="TreeGrafter"/>
</dbReference>
<comment type="function">
    <text evidence="17">Catalyzes the dehydration of the S-form of NAD(P)HX at the expense of ADP, which is converted to AMP. Together with NAD(P)HX epimerase, which catalyzes the epimerization of the S- and R-forms, the enzyme allows the repair of both epimers of NAD(P)HX, a damaged form of NAD(P)H that is a result of enzymatic or heat-dependent hydration.</text>
</comment>
<evidence type="ECO:0000256" key="13">
    <source>
        <dbReference type="ARBA" id="ARBA00023268"/>
    </source>
</evidence>
<keyword evidence="12 17" id="KW-0456">Lyase</keyword>
<feature type="binding site" evidence="18">
    <location>
        <position position="161"/>
    </location>
    <ligand>
        <name>K(+)</name>
        <dbReference type="ChEBI" id="CHEBI:29103"/>
    </ligand>
</feature>
<dbReference type="SUPFAM" id="SSF53613">
    <property type="entry name" value="Ribokinase-like"/>
    <property type="match status" value="1"/>
</dbReference>
<comment type="catalytic activity">
    <reaction evidence="2 18 19">
        <text>(6R)-NADPHX = (6S)-NADPHX</text>
        <dbReference type="Rhea" id="RHEA:32227"/>
        <dbReference type="ChEBI" id="CHEBI:64076"/>
        <dbReference type="ChEBI" id="CHEBI:64077"/>
        <dbReference type="EC" id="5.1.99.6"/>
    </reaction>
</comment>
<dbReference type="InterPro" id="IPR004443">
    <property type="entry name" value="YjeF_N_dom"/>
</dbReference>
<dbReference type="SUPFAM" id="SSF64153">
    <property type="entry name" value="YjeF N-terminal domain-like"/>
    <property type="match status" value="1"/>
</dbReference>
<comment type="function">
    <text evidence="18">Catalyzes the epimerization of the S- and R-forms of NAD(P)HX, a damaged form of NAD(P)H that is a result of enzymatic or heat-dependent hydration. This is a prerequisite for the S-specific NAD(P)H-hydrate dehydratase to allow the repair of both epimers of NAD(P)HX.</text>
</comment>
<evidence type="ECO:0000256" key="17">
    <source>
        <dbReference type="HAMAP-Rule" id="MF_01965"/>
    </source>
</evidence>
<dbReference type="NCBIfam" id="TIGR00196">
    <property type="entry name" value="yjeF_cterm"/>
    <property type="match status" value="1"/>
</dbReference>
<evidence type="ECO:0000256" key="10">
    <source>
        <dbReference type="ARBA" id="ARBA00023027"/>
    </source>
</evidence>
<evidence type="ECO:0000256" key="6">
    <source>
        <dbReference type="ARBA" id="ARBA00022741"/>
    </source>
</evidence>
<name>A0A7W8FXS6_9FIRM</name>
<sequence>MTQSICTANQARQADTLAIQQYRIPSLLLMEHAAQECFCLLKKRLQNARSSVIVCGPGNNGADGLAIARLCKDHKIQCTVFLPDPCHLSMDERIQWDMIQALDIPHISDLEPALKKIEQADVIIDALFGNGLDRPIQEPYSKIIQTINTSNAFVASIDIASGLQATTGKALGICVHADQTLAIDCFKTGHYRNEGRQYSGQLFCLPIGIPDHLHDRLKTALLLETKDVQIPLRNSHSHKGTFGKALMIGGSQSMHGAITMACQACYRSGIGTLTCMIPDCIQEIVGQKMEFAMNLCAPSQDGTFALEGVACLDQEKSKYDILSLGNGMGRTKATELFVEHALKSDACVLLDADACWGLRDQLHLLDREAPVLLTPHLKEMTYLCQKDLKTIQEDPFDTVSTFCKEHPQCTLILKSDFTLIGHQDKLYVFDHANSALAKGGSGDILCGILTGLYGQCRDPLQAATTGVMIHNLCAAIKKDPASVMPQDLIEQIPIVFSSLREN</sequence>
<evidence type="ECO:0000256" key="3">
    <source>
        <dbReference type="ARBA" id="ARBA00006001"/>
    </source>
</evidence>
<gene>
    <name evidence="17" type="primary">nnrD</name>
    <name evidence="18" type="synonym">nnrE</name>
    <name evidence="22" type="ORF">HNQ43_000687</name>
</gene>
<dbReference type="Gene3D" id="3.40.50.10260">
    <property type="entry name" value="YjeF N-terminal domain"/>
    <property type="match status" value="1"/>
</dbReference>
<keyword evidence="13" id="KW-0511">Multifunctional enzyme</keyword>
<evidence type="ECO:0000256" key="12">
    <source>
        <dbReference type="ARBA" id="ARBA00023239"/>
    </source>
</evidence>
<comment type="function">
    <text evidence="14 19">Bifunctional enzyme that catalyzes the epimerization of the S- and R-forms of NAD(P)HX and the dehydration of the S-form of NAD(P)HX at the expense of ADP, which is converted to AMP. This allows the repair of both epimers of NAD(P)HX, a damaged form of NAD(P)H that is a result of enzymatic or heat-dependent hydration.</text>
</comment>
<dbReference type="Pfam" id="PF03853">
    <property type="entry name" value="YjeF_N"/>
    <property type="match status" value="1"/>
</dbReference>
<feature type="binding site" evidence="18">
    <location>
        <position position="140"/>
    </location>
    <ligand>
        <name>(6S)-NADPHX</name>
        <dbReference type="ChEBI" id="CHEBI:64076"/>
    </ligand>
</feature>
<evidence type="ECO:0000256" key="2">
    <source>
        <dbReference type="ARBA" id="ARBA00000909"/>
    </source>
</evidence>
<dbReference type="InterPro" id="IPR030677">
    <property type="entry name" value="Nnr"/>
</dbReference>
<evidence type="ECO:0000259" key="20">
    <source>
        <dbReference type="PROSITE" id="PS51383"/>
    </source>
</evidence>
<evidence type="ECO:0000259" key="21">
    <source>
        <dbReference type="PROSITE" id="PS51385"/>
    </source>
</evidence>
<dbReference type="EC" id="5.1.99.6" evidence="19"/>
<feature type="domain" description="YjeF C-terminal" evidence="20">
    <location>
        <begin position="222"/>
        <end position="499"/>
    </location>
</feature>
<protein>
    <recommendedName>
        <fullName evidence="19">Bifunctional NAD(P)H-hydrate repair enzyme</fullName>
    </recommendedName>
    <alternativeName>
        <fullName evidence="19">Nicotinamide nucleotide repair protein</fullName>
    </alternativeName>
    <domain>
        <recommendedName>
            <fullName evidence="19">ADP-dependent (S)-NAD(P)H-hydrate dehydratase</fullName>
            <ecNumber evidence="19">4.2.1.136</ecNumber>
        </recommendedName>
        <alternativeName>
            <fullName evidence="19">ADP-dependent NAD(P)HX dehydratase</fullName>
        </alternativeName>
    </domain>
    <domain>
        <recommendedName>
            <fullName evidence="19">NAD(P)H-hydrate epimerase</fullName>
            <ecNumber evidence="19">5.1.99.6</ecNumber>
        </recommendedName>
    </domain>
</protein>
<evidence type="ECO:0000256" key="15">
    <source>
        <dbReference type="ARBA" id="ARBA00048238"/>
    </source>
</evidence>
<reference evidence="22 23" key="1">
    <citation type="submission" date="2020-08" db="EMBL/GenBank/DDBJ databases">
        <title>Genomic Encyclopedia of Type Strains, Phase IV (KMG-IV): sequencing the most valuable type-strain genomes for metagenomic binning, comparative biology and taxonomic classification.</title>
        <authorList>
            <person name="Goeker M."/>
        </authorList>
    </citation>
    <scope>NUCLEOTIDE SEQUENCE [LARGE SCALE GENOMIC DNA]</scope>
    <source>
        <strain evidence="22 23">DSM 26963</strain>
    </source>
</reference>
<dbReference type="CDD" id="cd01171">
    <property type="entry name" value="YXKO-related"/>
    <property type="match status" value="1"/>
</dbReference>
<evidence type="ECO:0000256" key="16">
    <source>
        <dbReference type="ARBA" id="ARBA00049209"/>
    </source>
</evidence>
<dbReference type="EMBL" id="JACHHD010000005">
    <property type="protein sequence ID" value="MBB5184646.1"/>
    <property type="molecule type" value="Genomic_DNA"/>
</dbReference>
<dbReference type="InterPro" id="IPR000631">
    <property type="entry name" value="CARKD"/>
</dbReference>
<evidence type="ECO:0000256" key="1">
    <source>
        <dbReference type="ARBA" id="ARBA00000013"/>
    </source>
</evidence>
<dbReference type="AlphaFoldDB" id="A0A7W8FXS6"/>
<proteinExistence type="inferred from homology"/>
<dbReference type="RefSeq" id="WP_183374785.1">
    <property type="nucleotide sequence ID" value="NZ_JACHHD010000005.1"/>
</dbReference>
<evidence type="ECO:0000256" key="5">
    <source>
        <dbReference type="ARBA" id="ARBA00022723"/>
    </source>
</evidence>
<keyword evidence="6 17" id="KW-0547">Nucleotide-binding</keyword>
<comment type="caution">
    <text evidence="22">The sequence shown here is derived from an EMBL/GenBank/DDBJ whole genome shotgun (WGS) entry which is preliminary data.</text>
</comment>
<dbReference type="HAMAP" id="MF_01966">
    <property type="entry name" value="NADHX_epimerase"/>
    <property type="match status" value="1"/>
</dbReference>
<evidence type="ECO:0000256" key="14">
    <source>
        <dbReference type="ARBA" id="ARBA00025153"/>
    </source>
</evidence>
<comment type="catalytic activity">
    <reaction evidence="1 18 19">
        <text>(6R)-NADHX = (6S)-NADHX</text>
        <dbReference type="Rhea" id="RHEA:32215"/>
        <dbReference type="ChEBI" id="CHEBI:64074"/>
        <dbReference type="ChEBI" id="CHEBI:64075"/>
        <dbReference type="EC" id="5.1.99.6"/>
    </reaction>
</comment>
<feature type="binding site" evidence="17">
    <location>
        <position position="443"/>
    </location>
    <ligand>
        <name>(6S)-NADPHX</name>
        <dbReference type="ChEBI" id="CHEBI:64076"/>
    </ligand>
</feature>
<dbReference type="PIRSF" id="PIRSF017184">
    <property type="entry name" value="Nnr"/>
    <property type="match status" value="1"/>
</dbReference>
<dbReference type="PROSITE" id="PS51385">
    <property type="entry name" value="YJEF_N"/>
    <property type="match status" value="1"/>
</dbReference>
<comment type="similarity">
    <text evidence="18">Belongs to the NnrE/AIBP family.</text>
</comment>
<feature type="binding site" evidence="17">
    <location>
        <position position="442"/>
    </location>
    <ligand>
        <name>AMP</name>
        <dbReference type="ChEBI" id="CHEBI:456215"/>
    </ligand>
</feature>
<comment type="cofactor">
    <cofactor evidence="18 19">
        <name>K(+)</name>
        <dbReference type="ChEBI" id="CHEBI:29103"/>
    </cofactor>
    <text evidence="18 19">Binds 1 potassium ion per subunit.</text>
</comment>